<dbReference type="AlphaFoldDB" id="A0ABD1QAL1"/>
<keyword evidence="7" id="KW-1185">Reference proteome</keyword>
<evidence type="ECO:0000256" key="3">
    <source>
        <dbReference type="ARBA" id="ARBA00022723"/>
    </source>
</evidence>
<accession>A0ABD1QAL1</accession>
<proteinExistence type="inferred from homology"/>
<gene>
    <name evidence="6" type="ORF">Fot_48966</name>
</gene>
<evidence type="ECO:0000256" key="2">
    <source>
        <dbReference type="ARBA" id="ARBA00010617"/>
    </source>
</evidence>
<evidence type="ECO:0000313" key="6">
    <source>
        <dbReference type="EMBL" id="KAL2473230.1"/>
    </source>
</evidence>
<dbReference type="GO" id="GO:0046872">
    <property type="term" value="F:metal ion binding"/>
    <property type="evidence" value="ECO:0007669"/>
    <property type="project" value="UniProtKB-KW"/>
</dbReference>
<evidence type="ECO:0000256" key="4">
    <source>
        <dbReference type="ARBA" id="ARBA00023002"/>
    </source>
</evidence>
<dbReference type="GO" id="GO:0016491">
    <property type="term" value="F:oxidoreductase activity"/>
    <property type="evidence" value="ECO:0007669"/>
    <property type="project" value="UniProtKB-KW"/>
</dbReference>
<dbReference type="Proteomes" id="UP001604277">
    <property type="component" value="Unassembled WGS sequence"/>
</dbReference>
<evidence type="ECO:0000313" key="7">
    <source>
        <dbReference type="Proteomes" id="UP001604277"/>
    </source>
</evidence>
<keyword evidence="3" id="KW-0479">Metal-binding</keyword>
<comment type="similarity">
    <text evidence="2">Belongs to the cytochrome P450 family.</text>
</comment>
<dbReference type="EMBL" id="JBFOLJ010000015">
    <property type="protein sequence ID" value="KAL2473230.1"/>
    <property type="molecule type" value="Genomic_DNA"/>
</dbReference>
<evidence type="ECO:0000256" key="1">
    <source>
        <dbReference type="ARBA" id="ARBA00001971"/>
    </source>
</evidence>
<comment type="caution">
    <text evidence="6">The sequence shown here is derived from an EMBL/GenBank/DDBJ whole genome shotgun (WGS) entry which is preliminary data.</text>
</comment>
<dbReference type="SUPFAM" id="SSF48264">
    <property type="entry name" value="Cytochrome P450"/>
    <property type="match status" value="1"/>
</dbReference>
<organism evidence="6 7">
    <name type="scientific">Forsythia ovata</name>
    <dbReference type="NCBI Taxonomy" id="205694"/>
    <lineage>
        <taxon>Eukaryota</taxon>
        <taxon>Viridiplantae</taxon>
        <taxon>Streptophyta</taxon>
        <taxon>Embryophyta</taxon>
        <taxon>Tracheophyta</taxon>
        <taxon>Spermatophyta</taxon>
        <taxon>Magnoliopsida</taxon>
        <taxon>eudicotyledons</taxon>
        <taxon>Gunneridae</taxon>
        <taxon>Pentapetalae</taxon>
        <taxon>asterids</taxon>
        <taxon>lamiids</taxon>
        <taxon>Lamiales</taxon>
        <taxon>Oleaceae</taxon>
        <taxon>Forsythieae</taxon>
        <taxon>Forsythia</taxon>
    </lineage>
</organism>
<sequence length="236" mass="27065">MRSWLELKRLVVIDVPEAEEPTEKEVPPQLEAECEVEKAEKPVAEEVVEGGAVEKNKITESTSFKEENNKVDDLIDPQKKALDEFKLLIQEALNKYEFIAPPLPLVTTRRNVHEFTNRFLCQNEEKVSAYNWPIVGMLPGLFLNRHRLHSFITEVLHNSDGTFVFKGPWFSNMEMVMTSDPANVNYILSKSFSNYQKGPSFKKIFDALGGGILASEFEMWENQRRIAVTYKSQPVP</sequence>
<dbReference type="Gene3D" id="1.10.630.10">
    <property type="entry name" value="Cytochrome P450"/>
    <property type="match status" value="1"/>
</dbReference>
<dbReference type="PANTHER" id="PTHR24296">
    <property type="entry name" value="CYTOCHROME P450"/>
    <property type="match status" value="1"/>
</dbReference>
<keyword evidence="4" id="KW-0560">Oxidoreductase</keyword>
<protein>
    <submittedName>
        <fullName evidence="6">Alkane hydroxylase MAH1-like</fullName>
    </submittedName>
</protein>
<dbReference type="InterPro" id="IPR036396">
    <property type="entry name" value="Cyt_P450_sf"/>
</dbReference>
<keyword evidence="5" id="KW-0408">Iron</keyword>
<name>A0ABD1QAL1_9LAMI</name>
<reference evidence="7" key="1">
    <citation type="submission" date="2024-07" db="EMBL/GenBank/DDBJ databases">
        <title>Two chromosome-level genome assemblies of Korean endemic species Abeliophyllum distichum and Forsythia ovata (Oleaceae).</title>
        <authorList>
            <person name="Jang H."/>
        </authorList>
    </citation>
    <scope>NUCLEOTIDE SEQUENCE [LARGE SCALE GENOMIC DNA]</scope>
</reference>
<evidence type="ECO:0000256" key="5">
    <source>
        <dbReference type="ARBA" id="ARBA00023004"/>
    </source>
</evidence>
<comment type="cofactor">
    <cofactor evidence="1">
        <name>heme</name>
        <dbReference type="ChEBI" id="CHEBI:30413"/>
    </cofactor>
</comment>